<name>I4AAJ4_DESDJ</name>
<keyword evidence="1" id="KW-0472">Membrane</keyword>
<evidence type="ECO:0000313" key="3">
    <source>
        <dbReference type="Proteomes" id="UP000006053"/>
    </source>
</evidence>
<dbReference type="eggNOG" id="COG5523">
    <property type="taxonomic scope" value="Bacteria"/>
</dbReference>
<dbReference type="PANTHER" id="PTHR40076">
    <property type="entry name" value="MEMBRANE PROTEIN-RELATED"/>
    <property type="match status" value="1"/>
</dbReference>
<protein>
    <submittedName>
        <fullName evidence="2">Putative integral membrane protein</fullName>
    </submittedName>
</protein>
<dbReference type="STRING" id="756499.Desde_2662"/>
<reference evidence="3" key="1">
    <citation type="submission" date="2012-06" db="EMBL/GenBank/DDBJ databases">
        <title>Complete sequence of Desulfitobacterium dehalogenans ATCC 51507.</title>
        <authorList>
            <person name="Lucas S."/>
            <person name="Han J."/>
            <person name="Lapidus A."/>
            <person name="Cheng J.-F."/>
            <person name="Goodwin L."/>
            <person name="Pitluck S."/>
            <person name="Peters L."/>
            <person name="Ovchinnikova G."/>
            <person name="Teshima H."/>
            <person name="Detter J.C."/>
            <person name="Han C."/>
            <person name="Tapia R."/>
            <person name="Land M."/>
            <person name="Hauser L."/>
            <person name="Kyrpides N."/>
            <person name="Ivanova N."/>
            <person name="Pagani I."/>
            <person name="Kruse T."/>
            <person name="de Vos W.M."/>
            <person name="Smidt H."/>
            <person name="Woyke T."/>
        </authorList>
    </citation>
    <scope>NUCLEOTIDE SEQUENCE [LARGE SCALE GENOMIC DNA]</scope>
    <source>
        <strain evidence="3">ATCC 51507 / DSM 9161 / JW/IU-DC1</strain>
    </source>
</reference>
<dbReference type="AlphaFoldDB" id="I4AAJ4"/>
<dbReference type="Proteomes" id="UP000006053">
    <property type="component" value="Chromosome"/>
</dbReference>
<sequence>MKSNAELKTLARENLKEKWLIAIIVSVVAWMLTDAFTGNSGRETVEYVWRNGEFVKTVNHSNAMFSLIAFIIGGPINFGLASFFLKLARDQESTFSELFSGFHYFLKNFVMNFFIILFTTLWFLLLIIPGIIAVLRYSMAYYIMNDNPDLKPLEAIDLSKKMMYGHKERLFFLWLSFIGWFLLGIFTLGIGFLYAMPYYNATLANFYEDVKDNAY</sequence>
<keyword evidence="3" id="KW-1185">Reference proteome</keyword>
<gene>
    <name evidence="2" type="ordered locus">Desde_2662</name>
</gene>
<dbReference type="HOGENOM" id="CLU_045673_0_1_9"/>
<organism evidence="2 3">
    <name type="scientific">Desulfitobacterium dehalogenans (strain ATCC 51507 / DSM 9161 / JW/IU-DC1)</name>
    <dbReference type="NCBI Taxonomy" id="756499"/>
    <lineage>
        <taxon>Bacteria</taxon>
        <taxon>Bacillati</taxon>
        <taxon>Bacillota</taxon>
        <taxon>Clostridia</taxon>
        <taxon>Eubacteriales</taxon>
        <taxon>Desulfitobacteriaceae</taxon>
        <taxon>Desulfitobacterium</taxon>
    </lineage>
</organism>
<keyword evidence="1" id="KW-0812">Transmembrane</keyword>
<keyword evidence="1" id="KW-1133">Transmembrane helix</keyword>
<evidence type="ECO:0000256" key="1">
    <source>
        <dbReference type="SAM" id="Phobius"/>
    </source>
</evidence>
<dbReference type="InterPro" id="IPR010380">
    <property type="entry name" value="DUF975"/>
</dbReference>
<proteinExistence type="predicted"/>
<dbReference type="EMBL" id="CP003348">
    <property type="protein sequence ID" value="AFM00979.1"/>
    <property type="molecule type" value="Genomic_DNA"/>
</dbReference>
<evidence type="ECO:0000313" key="2">
    <source>
        <dbReference type="EMBL" id="AFM00979.1"/>
    </source>
</evidence>
<feature type="transmembrane region" description="Helical" evidence="1">
    <location>
        <begin position="109"/>
        <end position="135"/>
    </location>
</feature>
<feature type="transmembrane region" description="Helical" evidence="1">
    <location>
        <begin position="62"/>
        <end position="85"/>
    </location>
</feature>
<accession>I4AAJ4</accession>
<dbReference type="KEGG" id="ddh:Desde_2662"/>
<dbReference type="OrthoDB" id="9784844at2"/>
<dbReference type="PANTHER" id="PTHR40076:SF1">
    <property type="entry name" value="MEMBRANE PROTEIN"/>
    <property type="match status" value="1"/>
</dbReference>
<feature type="transmembrane region" description="Helical" evidence="1">
    <location>
        <begin position="170"/>
        <end position="196"/>
    </location>
</feature>
<reference evidence="2 3" key="2">
    <citation type="journal article" date="2015" name="J. Bacteriol.">
        <title>Genomic, proteomic, and biochemical analysis of the organohalide respiratory pathway in Desulfitobacterium dehalogenans.</title>
        <authorList>
            <person name="Kruse T."/>
            <person name="van de Pas B.A."/>
            <person name="Atteia A."/>
            <person name="Krab K."/>
            <person name="Hagen W.R."/>
            <person name="Goodwin L."/>
            <person name="Chain P."/>
            <person name="Boeren S."/>
            <person name="Maphosa F."/>
            <person name="Schraa G."/>
            <person name="de Vos W.M."/>
            <person name="van der Oost J."/>
            <person name="Smidt H."/>
            <person name="Stams A.J."/>
        </authorList>
    </citation>
    <scope>NUCLEOTIDE SEQUENCE [LARGE SCALE GENOMIC DNA]</scope>
    <source>
        <strain evidence="3">ATCC 51507 / DSM 9161 / JW/IU-DC1</strain>
    </source>
</reference>
<dbReference type="Pfam" id="PF06161">
    <property type="entry name" value="DUF975"/>
    <property type="match status" value="1"/>
</dbReference>
<feature type="transmembrane region" description="Helical" evidence="1">
    <location>
        <begin position="20"/>
        <end position="41"/>
    </location>
</feature>
<dbReference type="RefSeq" id="WP_014794459.1">
    <property type="nucleotide sequence ID" value="NC_018017.1"/>
</dbReference>